<protein>
    <recommendedName>
        <fullName evidence="8">Ankyrin repeat domain-containing protein</fullName>
    </recommendedName>
</protein>
<dbReference type="SUPFAM" id="SSF48403">
    <property type="entry name" value="Ankyrin repeat"/>
    <property type="match status" value="2"/>
</dbReference>
<dbReference type="Gene3D" id="1.25.40.20">
    <property type="entry name" value="Ankyrin repeat-containing domain"/>
    <property type="match status" value="3"/>
</dbReference>
<dbReference type="SMART" id="SM00248">
    <property type="entry name" value="ANK"/>
    <property type="match status" value="6"/>
</dbReference>
<dbReference type="InterPro" id="IPR036770">
    <property type="entry name" value="Ankyrin_rpt-contain_sf"/>
</dbReference>
<dbReference type="PANTHER" id="PTHR24198:SF165">
    <property type="entry name" value="ANKYRIN REPEAT-CONTAINING PROTEIN-RELATED"/>
    <property type="match status" value="1"/>
</dbReference>
<evidence type="ECO:0000313" key="7">
    <source>
        <dbReference type="Proteomes" id="UP000721236"/>
    </source>
</evidence>
<dbReference type="InterPro" id="IPR002110">
    <property type="entry name" value="Ankyrin_rpt"/>
</dbReference>
<dbReference type="RefSeq" id="WP_224038967.1">
    <property type="nucleotide sequence ID" value="NZ_CAJZAH010000001.1"/>
</dbReference>
<evidence type="ECO:0000256" key="3">
    <source>
        <dbReference type="PROSITE-ProRule" id="PRU00023"/>
    </source>
</evidence>
<evidence type="ECO:0000256" key="2">
    <source>
        <dbReference type="ARBA" id="ARBA00023043"/>
    </source>
</evidence>
<gene>
    <name evidence="6" type="ORF">LMG21510_00085</name>
</gene>
<proteinExistence type="predicted"/>
<accession>A0ABM8WDM1</accession>
<dbReference type="EMBL" id="CAJZAH010000001">
    <property type="protein sequence ID" value="CAG9165426.1"/>
    <property type="molecule type" value="Genomic_DNA"/>
</dbReference>
<feature type="signal peptide" evidence="5">
    <location>
        <begin position="1"/>
        <end position="19"/>
    </location>
</feature>
<keyword evidence="2 3" id="KW-0040">ANK repeat</keyword>
<sequence>MPISAPLSFVLASPATLLASPASGSGPGHARPEAGEPIASRTYYRPDQDGDLETFQQSARFEAFRQECEDDIDHIVAFAMAAAPHPQMGDVVAAELVHDLQRLKRGLFPTGTSGDVGLGSHRTQLYTDGKPGLERMRACLYDERIPLDTRIARLREATQALGSCSGGVMNGIARTALQLELARDGRLPGAFRRAFHRVLESVLLDGVPAEMGRSQSTHAVQSALNELAPTFGFDPVHDPYLTPLHPTYRALIDTLRTPQGMARLTDMALDALADECQGRFVASLPEGNALRHGGSIDGDCVAKQVMPLLQQDVDKTADALAAHGSLQSTALAGAYGPLEAKDLLRDNDDGTYCLNRDTSLLHVALARNLQDSGVLAELAARPVASWQEATYGGKTATVTLYASGKARWLACGQAPGGPVELGHLDRLQGAEVSDEDFLAVASRIMEGMSAGQLRESRFPGLEPRLASLGPKDADRLPGLMACLRVRADYQRAVIDNPRVSILTRLAWAIELDLDPPSTAGAPAGAPADGQALLRRAVLKGNAGAVQALLGLGVDPGDTARELQFDIGLVGMAPRQRRAYEMLAVRTAPAQYLFDSIARDDAEGVVLALNAGADIDLGNRHGQKPLHAAIEKKSFACAALLVAQGADVNAPAAAGGRTPLELALESRHVATITALLEAGARTVVEDKPKAHLFGWLMYNAGPEQARLAGMMYAHTASPADRQMLLDVMLLRPLAPFWQLSEAFCTAIVTEAIRHGDLTPETLGEHAHSSRMLEAVVNHPDPDAALQLVGRMLEGGCRLEGRRAVRALELAAAHGNNALLQLLLDRGNPYVPADAAERIVEAAASNGHEDTVRHLTDHGPWPHHREGMLSAALRGAMRGGQRSMVLALCRGAPAIVVLAALVGHGHMVSARVAIIMEDHVTAARDTLPRDHRLPDLLEQALKTKSDASAFVADLIAELGCGQRCPGDLLVRAIRAGQGAVAEALVRANVRFTADDVAAIAEAQKLDWARRLAGRLEDTGKPRAASLKTLLRHAPDIVATMVENGLDPRSPVSMMKDLLHAVAKNGPGDLLAQCLAHPSAPCTDVFRARELIRIAARAGNDENVATLLKATLPDGMQPRERAARLRLLVGTGRKSQGNVILTEALSSTTDRPVQRARILSRLLDYAPAPEAIAPHLGQVLYLAARVTREDKDEGAALMRRLGACGLPLRGTRCDAFLRAKQRHDWPAVTALLREGVRPLDDREYGYLLGDALTNSGIGASGQQAATEAAVALVETLHAAWQGRNRIVRFFISLFRGKDAWIDFPLPPLHKTASAYAAELRNATVQRRIAELTQPPAPAEAGHHAATVPDPLP</sequence>
<feature type="chain" id="PRO_5046810319" description="Ankyrin repeat domain-containing protein" evidence="5">
    <location>
        <begin position="20"/>
        <end position="1349"/>
    </location>
</feature>
<comment type="caution">
    <text evidence="6">The sequence shown here is derived from an EMBL/GenBank/DDBJ whole genome shotgun (WGS) entry which is preliminary data.</text>
</comment>
<evidence type="ECO:0000313" key="6">
    <source>
        <dbReference type="EMBL" id="CAG9165426.1"/>
    </source>
</evidence>
<evidence type="ECO:0008006" key="8">
    <source>
        <dbReference type="Google" id="ProtNLM"/>
    </source>
</evidence>
<dbReference type="PROSITE" id="PS50297">
    <property type="entry name" value="ANK_REP_REGION"/>
    <property type="match status" value="2"/>
</dbReference>
<keyword evidence="5" id="KW-0732">Signal</keyword>
<organism evidence="6 7">
    <name type="scientific">Cupriavidus respiraculi</name>
    <dbReference type="NCBI Taxonomy" id="195930"/>
    <lineage>
        <taxon>Bacteria</taxon>
        <taxon>Pseudomonadati</taxon>
        <taxon>Pseudomonadota</taxon>
        <taxon>Betaproteobacteria</taxon>
        <taxon>Burkholderiales</taxon>
        <taxon>Burkholderiaceae</taxon>
        <taxon>Cupriavidus</taxon>
    </lineage>
</organism>
<evidence type="ECO:0000256" key="5">
    <source>
        <dbReference type="SAM" id="SignalP"/>
    </source>
</evidence>
<keyword evidence="1" id="KW-0677">Repeat</keyword>
<evidence type="ECO:0000256" key="4">
    <source>
        <dbReference type="SAM" id="MobiDB-lite"/>
    </source>
</evidence>
<name>A0ABM8WDM1_9BURK</name>
<feature type="repeat" description="ANK" evidence="3">
    <location>
        <begin position="654"/>
        <end position="686"/>
    </location>
</feature>
<feature type="repeat" description="ANK" evidence="3">
    <location>
        <begin position="620"/>
        <end position="652"/>
    </location>
</feature>
<keyword evidence="7" id="KW-1185">Reference proteome</keyword>
<feature type="region of interest" description="Disordered" evidence="4">
    <location>
        <begin position="1330"/>
        <end position="1349"/>
    </location>
</feature>
<reference evidence="6 7" key="1">
    <citation type="submission" date="2021-08" db="EMBL/GenBank/DDBJ databases">
        <authorList>
            <person name="Peeters C."/>
        </authorList>
    </citation>
    <scope>NUCLEOTIDE SEQUENCE [LARGE SCALE GENOMIC DNA]</scope>
    <source>
        <strain evidence="6 7">LMG 21510</strain>
    </source>
</reference>
<evidence type="ECO:0000256" key="1">
    <source>
        <dbReference type="ARBA" id="ARBA00022737"/>
    </source>
</evidence>
<dbReference type="PANTHER" id="PTHR24198">
    <property type="entry name" value="ANKYRIN REPEAT AND PROTEIN KINASE DOMAIN-CONTAINING PROTEIN"/>
    <property type="match status" value="1"/>
</dbReference>
<dbReference type="PROSITE" id="PS50088">
    <property type="entry name" value="ANK_REPEAT"/>
    <property type="match status" value="2"/>
</dbReference>
<dbReference type="Pfam" id="PF12796">
    <property type="entry name" value="Ank_2"/>
    <property type="match status" value="1"/>
</dbReference>
<dbReference type="Proteomes" id="UP000721236">
    <property type="component" value="Unassembled WGS sequence"/>
</dbReference>